<dbReference type="SUPFAM" id="SSF46785">
    <property type="entry name" value="Winged helix' DNA-binding domain"/>
    <property type="match status" value="1"/>
</dbReference>
<dbReference type="GO" id="GO:0005737">
    <property type="term" value="C:cytoplasm"/>
    <property type="evidence" value="ECO:0007669"/>
    <property type="project" value="InterPro"/>
</dbReference>
<dbReference type="InterPro" id="IPR015191">
    <property type="entry name" value="SelB_WHD4"/>
</dbReference>
<reference evidence="2 3" key="1">
    <citation type="submission" date="2011-08" db="EMBL/GenBank/DDBJ databases">
        <title>The Genome Sequence of Eubacteriaceae bacterium CM5.</title>
        <authorList>
            <consortium name="The Broad Institute Genome Sequencing Platform"/>
            <person name="Earl A."/>
            <person name="Ward D."/>
            <person name="Feldgarden M."/>
            <person name="Gevers D."/>
            <person name="Sizova M."/>
            <person name="Hazen A."/>
            <person name="Epstein S."/>
            <person name="Young S.K."/>
            <person name="Zeng Q."/>
            <person name="Gargeya S."/>
            <person name="Fitzgerald M."/>
            <person name="Haas B."/>
            <person name="Abouelleil A."/>
            <person name="Alvarado L."/>
            <person name="Arachchi H.M."/>
            <person name="Berlin A."/>
            <person name="Brown A."/>
            <person name="Chapman S.B."/>
            <person name="Chen Z."/>
            <person name="Dunbar C."/>
            <person name="Freedman E."/>
            <person name="Gearin G."/>
            <person name="Gellesch M."/>
            <person name="Goldberg J."/>
            <person name="Griggs A."/>
            <person name="Gujja S."/>
            <person name="Heiman D."/>
            <person name="Howarth C."/>
            <person name="Larson L."/>
            <person name="Lui A."/>
            <person name="MacDonald P.J.P."/>
            <person name="Montmayeur A."/>
            <person name="Murphy C."/>
            <person name="Neiman D."/>
            <person name="Pearson M."/>
            <person name="Priest M."/>
            <person name="Roberts A."/>
            <person name="Saif S."/>
            <person name="Shea T."/>
            <person name="Shenoy N."/>
            <person name="Sisk P."/>
            <person name="Stolte C."/>
            <person name="Sykes S."/>
            <person name="Wortman J."/>
            <person name="Nusbaum C."/>
            <person name="Birren B."/>
        </authorList>
    </citation>
    <scope>NUCLEOTIDE SEQUENCE [LARGE SCALE GENOMIC DNA]</scope>
    <source>
        <strain evidence="2 3">CM5</strain>
    </source>
</reference>
<sequence>MNCLKKLEKTNYIKLISFDNYTQHNLQYNKISKYIADYNFYIKLYEKIKIIIKDFSQKFIYKKSINLNILHSKLNFVDRKYLLPMLIDMGYNIQSDCLILDNKNSNTVNKMKKLSDNLETLIESSEAPIKLKNITSDELSKEILHNNLKDKFVKISDDYICSKKMLNNYKNIIFTHFKTNKTLDISEFKSYTNLSRKLSVTVLEYFDLQKITKRFENYRIKLYNGKL</sequence>
<dbReference type="AlphaFoldDB" id="G9XDI9"/>
<dbReference type="GO" id="GO:0001514">
    <property type="term" value="P:selenocysteine incorporation"/>
    <property type="evidence" value="ECO:0007669"/>
    <property type="project" value="InterPro"/>
</dbReference>
<gene>
    <name evidence="2" type="ORF">HMPREF9628_01862</name>
</gene>
<dbReference type="GO" id="GO:0003723">
    <property type="term" value="F:RNA binding"/>
    <property type="evidence" value="ECO:0007669"/>
    <property type="project" value="InterPro"/>
</dbReference>
<dbReference type="GO" id="GO:0005525">
    <property type="term" value="F:GTP binding"/>
    <property type="evidence" value="ECO:0007669"/>
    <property type="project" value="InterPro"/>
</dbReference>
<dbReference type="Gene3D" id="1.10.10.10">
    <property type="entry name" value="Winged helix-like DNA-binding domain superfamily/Winged helix DNA-binding domain"/>
    <property type="match status" value="1"/>
</dbReference>
<dbReference type="RefSeq" id="WP_009529729.1">
    <property type="nucleotide sequence ID" value="NZ_JH414617.1"/>
</dbReference>
<dbReference type="InterPro" id="IPR036388">
    <property type="entry name" value="WH-like_DNA-bd_sf"/>
</dbReference>
<dbReference type="HOGENOM" id="CLU_1218837_0_0_9"/>
<dbReference type="EMBL" id="AFZG01000033">
    <property type="protein sequence ID" value="EHL18977.1"/>
    <property type="molecule type" value="Genomic_DNA"/>
</dbReference>
<feature type="domain" description="Elongation factor SelB fourth winged-helix" evidence="1">
    <location>
        <begin position="176"/>
        <end position="220"/>
    </location>
</feature>
<evidence type="ECO:0000313" key="3">
    <source>
        <dbReference type="Proteomes" id="UP000003379"/>
    </source>
</evidence>
<accession>G9XDI9</accession>
<evidence type="ECO:0000313" key="2">
    <source>
        <dbReference type="EMBL" id="EHL18977.1"/>
    </source>
</evidence>
<dbReference type="GO" id="GO:0003746">
    <property type="term" value="F:translation elongation factor activity"/>
    <property type="evidence" value="ECO:0007669"/>
    <property type="project" value="InterPro"/>
</dbReference>
<dbReference type="Proteomes" id="UP000003379">
    <property type="component" value="Unassembled WGS sequence"/>
</dbReference>
<comment type="caution">
    <text evidence="2">The sequence shown here is derived from an EMBL/GenBank/DDBJ whole genome shotgun (WGS) entry which is preliminary data.</text>
</comment>
<name>G9XDI9_9FIRM</name>
<dbReference type="Pfam" id="PF09107">
    <property type="entry name" value="WHD_3rd_SelB"/>
    <property type="match status" value="1"/>
</dbReference>
<proteinExistence type="predicted"/>
<dbReference type="InterPro" id="IPR036390">
    <property type="entry name" value="WH_DNA-bd_sf"/>
</dbReference>
<evidence type="ECO:0000259" key="1">
    <source>
        <dbReference type="Pfam" id="PF09107"/>
    </source>
</evidence>
<organism evidence="2 3">
    <name type="scientific">Peptoanaerobacter stomatis</name>
    <dbReference type="NCBI Taxonomy" id="796937"/>
    <lineage>
        <taxon>Bacteria</taxon>
        <taxon>Bacillati</taxon>
        <taxon>Bacillota</taxon>
        <taxon>Clostridia</taxon>
        <taxon>Peptostreptococcales</taxon>
        <taxon>Filifactoraceae</taxon>
        <taxon>Peptoanaerobacter</taxon>
    </lineage>
</organism>
<protein>
    <recommendedName>
        <fullName evidence="1">Elongation factor SelB fourth winged-helix domain-containing protein</fullName>
    </recommendedName>
</protein>